<comment type="similarity">
    <text evidence="1">Belongs to the SNW family.</text>
</comment>
<evidence type="ECO:0000313" key="3">
    <source>
        <dbReference type="EMBL" id="GAU37206.1"/>
    </source>
</evidence>
<evidence type="ECO:0000259" key="2">
    <source>
        <dbReference type="Pfam" id="PF02731"/>
    </source>
</evidence>
<dbReference type="Pfam" id="PF02731">
    <property type="entry name" value="SKIP_SNW"/>
    <property type="match status" value="2"/>
</dbReference>
<accession>A0A2Z6MZM5</accession>
<dbReference type="PANTHER" id="PTHR12096">
    <property type="entry name" value="NUCLEAR PROTEIN SKIP-RELATED"/>
    <property type="match status" value="1"/>
</dbReference>
<dbReference type="OrthoDB" id="10266404at2759"/>
<dbReference type="EMBL" id="DF973661">
    <property type="protein sequence ID" value="GAU37206.1"/>
    <property type="molecule type" value="Genomic_DNA"/>
</dbReference>
<dbReference type="InterPro" id="IPR017862">
    <property type="entry name" value="SKI-int_prot_SKIP"/>
</dbReference>
<proteinExistence type="inferred from homology"/>
<dbReference type="AlphaFoldDB" id="A0A2Z6MZM5"/>
<dbReference type="GO" id="GO:0000398">
    <property type="term" value="P:mRNA splicing, via spliceosome"/>
    <property type="evidence" value="ECO:0007669"/>
    <property type="project" value="InterPro"/>
</dbReference>
<feature type="domain" description="SKI-interacting protein SKIP SNW" evidence="2">
    <location>
        <begin position="128"/>
        <end position="158"/>
    </location>
</feature>
<organism evidence="3 4">
    <name type="scientific">Trifolium subterraneum</name>
    <name type="common">Subterranean clover</name>
    <dbReference type="NCBI Taxonomy" id="3900"/>
    <lineage>
        <taxon>Eukaryota</taxon>
        <taxon>Viridiplantae</taxon>
        <taxon>Streptophyta</taxon>
        <taxon>Embryophyta</taxon>
        <taxon>Tracheophyta</taxon>
        <taxon>Spermatophyta</taxon>
        <taxon>Magnoliopsida</taxon>
        <taxon>eudicotyledons</taxon>
        <taxon>Gunneridae</taxon>
        <taxon>Pentapetalae</taxon>
        <taxon>rosids</taxon>
        <taxon>fabids</taxon>
        <taxon>Fabales</taxon>
        <taxon>Fabaceae</taxon>
        <taxon>Papilionoideae</taxon>
        <taxon>50 kb inversion clade</taxon>
        <taxon>NPAAA clade</taxon>
        <taxon>Hologalegina</taxon>
        <taxon>IRL clade</taxon>
        <taxon>Trifolieae</taxon>
        <taxon>Trifolium</taxon>
    </lineage>
</organism>
<gene>
    <name evidence="3" type="ORF">TSUD_144390</name>
</gene>
<evidence type="ECO:0000313" key="4">
    <source>
        <dbReference type="Proteomes" id="UP000242715"/>
    </source>
</evidence>
<sequence>MGRNKSSNPKKIVYTQYKDLIPKILRNDEDADDNDAQQEIDETMQETEAALEKIVNVRLSARERLIIMIEMHSLKHKRVPKASCSPPVPVMHSPPRPVTVKDQQDWKLPPWLLVFRIGRILRVIPFLSRGLQEVEINELFAKLSKALYVAEHKAREAVLV</sequence>
<keyword evidence="4" id="KW-1185">Reference proteome</keyword>
<dbReference type="Proteomes" id="UP000242715">
    <property type="component" value="Unassembled WGS sequence"/>
</dbReference>
<name>A0A2Z6MZM5_TRISU</name>
<reference evidence="4" key="1">
    <citation type="journal article" date="2017" name="Front. Plant Sci.">
        <title>Climate Clever Clovers: New Paradigm to Reduce the Environmental Footprint of Ruminants by Breeding Low Methanogenic Forages Utilizing Haplotype Variation.</title>
        <authorList>
            <person name="Kaur P."/>
            <person name="Appels R."/>
            <person name="Bayer P.E."/>
            <person name="Keeble-Gagnere G."/>
            <person name="Wang J."/>
            <person name="Hirakawa H."/>
            <person name="Shirasawa K."/>
            <person name="Vercoe P."/>
            <person name="Stefanova K."/>
            <person name="Durmic Z."/>
            <person name="Nichols P."/>
            <person name="Revell C."/>
            <person name="Isobe S.N."/>
            <person name="Edwards D."/>
            <person name="Erskine W."/>
        </authorList>
    </citation>
    <scope>NUCLEOTIDE SEQUENCE [LARGE SCALE GENOMIC DNA]</scope>
    <source>
        <strain evidence="4">cv. Daliak</strain>
    </source>
</reference>
<protein>
    <recommendedName>
        <fullName evidence="2">SKI-interacting protein SKIP SNW domain-containing protein</fullName>
    </recommendedName>
</protein>
<dbReference type="InterPro" id="IPR004015">
    <property type="entry name" value="SKI-int_prot_SKIP_SNW-dom"/>
</dbReference>
<evidence type="ECO:0000256" key="1">
    <source>
        <dbReference type="ARBA" id="ARBA00010197"/>
    </source>
</evidence>
<dbReference type="GO" id="GO:0005681">
    <property type="term" value="C:spliceosomal complex"/>
    <property type="evidence" value="ECO:0007669"/>
    <property type="project" value="InterPro"/>
</dbReference>
<feature type="domain" description="SKI-interacting protein SKIP SNW" evidence="2">
    <location>
        <begin position="70"/>
        <end position="110"/>
    </location>
</feature>